<dbReference type="SUPFAM" id="SSF56317">
    <property type="entry name" value="Carbon-nitrogen hydrolase"/>
    <property type="match status" value="1"/>
</dbReference>
<comment type="pathway">
    <text evidence="9">Protein modification; lipoprotein biosynthesis (N-acyl transfer).</text>
</comment>
<name>A0A1W6CZ89_9RHOB</name>
<comment type="catalytic activity">
    <reaction evidence="9">
        <text>N-terminal S-1,2-diacyl-sn-glyceryl-L-cysteinyl-[lipoprotein] + a glycerophospholipid = N-acyl-S-1,2-diacyl-sn-glyceryl-L-cysteinyl-[lipoprotein] + a 2-acyl-sn-glycero-3-phospholipid + H(+)</text>
        <dbReference type="Rhea" id="RHEA:48228"/>
        <dbReference type="Rhea" id="RHEA-COMP:14681"/>
        <dbReference type="Rhea" id="RHEA-COMP:14684"/>
        <dbReference type="ChEBI" id="CHEBI:15378"/>
        <dbReference type="ChEBI" id="CHEBI:136912"/>
        <dbReference type="ChEBI" id="CHEBI:140656"/>
        <dbReference type="ChEBI" id="CHEBI:140657"/>
        <dbReference type="ChEBI" id="CHEBI:140660"/>
        <dbReference type="EC" id="2.3.1.269"/>
    </reaction>
</comment>
<dbReference type="EMBL" id="CP020612">
    <property type="protein sequence ID" value="ARJ70180.1"/>
    <property type="molecule type" value="Genomic_DNA"/>
</dbReference>
<dbReference type="Gene3D" id="3.60.110.10">
    <property type="entry name" value="Carbon-nitrogen hydrolase"/>
    <property type="match status" value="1"/>
</dbReference>
<gene>
    <name evidence="9" type="primary">lnt</name>
    <name evidence="11" type="ORF">B0A89_11645</name>
</gene>
<comment type="similarity">
    <text evidence="2 9">Belongs to the CN hydrolase family. Apolipoprotein N-acyltransferase subfamily.</text>
</comment>
<evidence type="ECO:0000256" key="4">
    <source>
        <dbReference type="ARBA" id="ARBA00022679"/>
    </source>
</evidence>
<dbReference type="STRING" id="1945662.B0A89_11645"/>
<evidence type="ECO:0000256" key="5">
    <source>
        <dbReference type="ARBA" id="ARBA00022692"/>
    </source>
</evidence>
<evidence type="ECO:0000256" key="3">
    <source>
        <dbReference type="ARBA" id="ARBA00022475"/>
    </source>
</evidence>
<comment type="function">
    <text evidence="9">Catalyzes the phospholipid dependent N-acylation of the N-terminal cysteine of apolipoprotein, the last step in lipoprotein maturation.</text>
</comment>
<accession>A0A1W6CZ89</accession>
<keyword evidence="11" id="KW-0449">Lipoprotein</keyword>
<keyword evidence="7 9" id="KW-0472">Membrane</keyword>
<feature type="transmembrane region" description="Helical" evidence="9">
    <location>
        <begin position="59"/>
        <end position="79"/>
    </location>
</feature>
<evidence type="ECO:0000313" key="11">
    <source>
        <dbReference type="EMBL" id="ARJ70180.1"/>
    </source>
</evidence>
<feature type="transmembrane region" description="Helical" evidence="9">
    <location>
        <begin position="200"/>
        <end position="220"/>
    </location>
</feature>
<dbReference type="InterPro" id="IPR003010">
    <property type="entry name" value="C-N_Hydrolase"/>
</dbReference>
<evidence type="ECO:0000256" key="7">
    <source>
        <dbReference type="ARBA" id="ARBA00023136"/>
    </source>
</evidence>
<dbReference type="CDD" id="cd07571">
    <property type="entry name" value="ALP_N-acyl_transferase"/>
    <property type="match status" value="1"/>
</dbReference>
<dbReference type="HAMAP" id="MF_01148">
    <property type="entry name" value="Lnt"/>
    <property type="match status" value="1"/>
</dbReference>
<protein>
    <recommendedName>
        <fullName evidence="9">Apolipoprotein N-acyltransferase</fullName>
        <shortName evidence="9">ALP N-acyltransferase</shortName>
        <ecNumber evidence="9">2.3.1.269</ecNumber>
    </recommendedName>
</protein>
<feature type="transmembrane region" description="Helical" evidence="9">
    <location>
        <begin position="126"/>
        <end position="144"/>
    </location>
</feature>
<dbReference type="RefSeq" id="WP_085378297.1">
    <property type="nucleotide sequence ID" value="NZ_CP020612.1"/>
</dbReference>
<dbReference type="PANTHER" id="PTHR38686">
    <property type="entry name" value="APOLIPOPROTEIN N-ACYLTRANSFERASE"/>
    <property type="match status" value="1"/>
</dbReference>
<evidence type="ECO:0000313" key="12">
    <source>
        <dbReference type="Proteomes" id="UP000193017"/>
    </source>
</evidence>
<keyword evidence="4 9" id="KW-0808">Transferase</keyword>
<keyword evidence="12" id="KW-1185">Reference proteome</keyword>
<evidence type="ECO:0000256" key="6">
    <source>
        <dbReference type="ARBA" id="ARBA00022989"/>
    </source>
</evidence>
<evidence type="ECO:0000259" key="10">
    <source>
        <dbReference type="PROSITE" id="PS50263"/>
    </source>
</evidence>
<evidence type="ECO:0000256" key="8">
    <source>
        <dbReference type="ARBA" id="ARBA00023315"/>
    </source>
</evidence>
<dbReference type="PROSITE" id="PS50263">
    <property type="entry name" value="CN_HYDROLASE"/>
    <property type="match status" value="1"/>
</dbReference>
<dbReference type="InterPro" id="IPR004563">
    <property type="entry name" value="Apolipo_AcylTrfase"/>
</dbReference>
<organism evidence="11 12">
    <name type="scientific">Paracoccus contaminans</name>
    <dbReference type="NCBI Taxonomy" id="1945662"/>
    <lineage>
        <taxon>Bacteria</taxon>
        <taxon>Pseudomonadati</taxon>
        <taxon>Pseudomonadota</taxon>
        <taxon>Alphaproteobacteria</taxon>
        <taxon>Rhodobacterales</taxon>
        <taxon>Paracoccaceae</taxon>
        <taxon>Paracoccus</taxon>
    </lineage>
</organism>
<dbReference type="GO" id="GO:0005886">
    <property type="term" value="C:plasma membrane"/>
    <property type="evidence" value="ECO:0007669"/>
    <property type="project" value="UniProtKB-SubCell"/>
</dbReference>
<dbReference type="Pfam" id="PF20154">
    <property type="entry name" value="LNT_N"/>
    <property type="match status" value="1"/>
</dbReference>
<dbReference type="GO" id="GO:0016410">
    <property type="term" value="F:N-acyltransferase activity"/>
    <property type="evidence" value="ECO:0007669"/>
    <property type="project" value="UniProtKB-UniRule"/>
</dbReference>
<evidence type="ECO:0000256" key="1">
    <source>
        <dbReference type="ARBA" id="ARBA00004651"/>
    </source>
</evidence>
<dbReference type="Proteomes" id="UP000193017">
    <property type="component" value="Chromosome"/>
</dbReference>
<dbReference type="NCBIfam" id="TIGR00546">
    <property type="entry name" value="lnt"/>
    <property type="match status" value="1"/>
</dbReference>
<keyword evidence="8 9" id="KW-0012">Acyltransferase</keyword>
<proteinExistence type="inferred from homology"/>
<feature type="transmembrane region" description="Helical" evidence="9">
    <location>
        <begin position="164"/>
        <end position="188"/>
    </location>
</feature>
<dbReference type="InterPro" id="IPR045378">
    <property type="entry name" value="LNT_N"/>
</dbReference>
<dbReference type="OrthoDB" id="9804277at2"/>
<comment type="subcellular location">
    <subcellularLocation>
        <location evidence="1 9">Cell membrane</location>
        <topology evidence="1 9">Multi-pass membrane protein</topology>
    </subcellularLocation>
</comment>
<dbReference type="KEGG" id="pcon:B0A89_11645"/>
<feature type="transmembrane region" description="Helical" evidence="9">
    <location>
        <begin position="91"/>
        <end position="114"/>
    </location>
</feature>
<sequence length="523" mass="54876">MTGRRASRRAAFLPRLAAEVALGACAALGQAPWGLWPVTLAALAAMLWRVAAAPSPRAAAFRALAMGAGHFALALFWIIQPFLVEADIYGWMAPFALVLMAMGGGLFWAAPAWVAHRLGADAPGRAMALALGIVLSDWLRGWLFTGFPWALTGHVWIGTPVAQLAAWGGALGLSALTMAAAVLPASALHGGHGLRGGLRGAVLAAMLVAAAWFAGLARLAGPLPADNGHIIRLVQPNADQTLKWSAQWAPVFHARLLELSALPLDPRLGTGRPAAVIWPETAVPFLLNEAGPALPEIAAAAGAPVLAGIQRGEDGRWFNSLAVLTPDAAIGAVYDKFHLVPFGEYIPWGDALARIGIGAFAARQGNGYSAGAGPQVLTLPGLPPFQPLICYEAIFEHDLARGRGLPRPAWLVQITNDAWFGTWTGPYQHLAQARLRAIETGLPLLRAANTGISAAIDARGRVRGSLPLGQAGVIDARLPAALAPTLWWRWGDAPALALLALALGGLMLRRGRIRRALPGARNP</sequence>
<feature type="transmembrane region" description="Helical" evidence="9">
    <location>
        <begin position="487"/>
        <end position="508"/>
    </location>
</feature>
<dbReference type="UniPathway" id="UPA00666"/>
<dbReference type="Pfam" id="PF00795">
    <property type="entry name" value="CN_hydrolase"/>
    <property type="match status" value="1"/>
</dbReference>
<dbReference type="AlphaFoldDB" id="A0A1W6CZ89"/>
<evidence type="ECO:0000256" key="2">
    <source>
        <dbReference type="ARBA" id="ARBA00010065"/>
    </source>
</evidence>
<reference evidence="11 12" key="1">
    <citation type="submission" date="2017-03" db="EMBL/GenBank/DDBJ databases">
        <title>Genome sequence of Paracoccus contaminans isolated from a water microcosm.</title>
        <authorList>
            <person name="Aurass P."/>
            <person name="Karste S."/>
            <person name="Trost E."/>
            <person name="Glaeser S.P."/>
            <person name="Kaempfer P."/>
            <person name="Flieger A."/>
        </authorList>
    </citation>
    <scope>NUCLEOTIDE SEQUENCE [LARGE SCALE GENOMIC DNA]</scope>
    <source>
        <strain evidence="12">RKI 16-01929T\LMG 29738T\CCM 8701T\CIP 111112T</strain>
    </source>
</reference>
<evidence type="ECO:0000256" key="9">
    <source>
        <dbReference type="HAMAP-Rule" id="MF_01148"/>
    </source>
</evidence>
<keyword evidence="6 9" id="KW-1133">Transmembrane helix</keyword>
<dbReference type="EC" id="2.3.1.269" evidence="9"/>
<dbReference type="PANTHER" id="PTHR38686:SF1">
    <property type="entry name" value="APOLIPOPROTEIN N-ACYLTRANSFERASE"/>
    <property type="match status" value="1"/>
</dbReference>
<dbReference type="InterPro" id="IPR036526">
    <property type="entry name" value="C-N_Hydrolase_sf"/>
</dbReference>
<dbReference type="GO" id="GO:0042158">
    <property type="term" value="P:lipoprotein biosynthetic process"/>
    <property type="evidence" value="ECO:0007669"/>
    <property type="project" value="UniProtKB-UniRule"/>
</dbReference>
<keyword evidence="5 9" id="KW-0812">Transmembrane</keyword>
<feature type="domain" description="CN hydrolase" evidence="10">
    <location>
        <begin position="234"/>
        <end position="480"/>
    </location>
</feature>
<keyword evidence="3 9" id="KW-1003">Cell membrane</keyword>